<gene>
    <name evidence="19" type="ORF">RN001_010248</name>
</gene>
<sequence>MPSEKTIYLPNSNLFKNAYINTFEQYKELHKHSIDNPEEFWGEIAKQFYWETPIDIDKFCTYNFDFRKGPIFTKWFDGATTNISYNLLDRNVRNGHGDKIAYYWEGNHPDDYSRLTYKKLLEQVCKFANVLKSKGIKKGDRVAVYMPMILESIVTLLACARIGAIHSLVFAGFSADSFAERIMDCNARVLITADGVWRGEKHLALKSICDQAMEKCAKSGHNVEHCIVVSHLGRVTSPAGVQLNQSNKTPMRHGRDEWWQDLIETASSLCYPEWLQAEDPLFMLYTSGSTGKPKGVIHTTGGYMVYAATTFKYVFDYKPNEVYWCTADIGWITGHTYVVYGPLANAATSVLFEGTPFYPDNDRFWRVVEKYKVNQFYTAPTAIRALMKFDNELVQRHNLSSLRVLGSVGEPINPEAWMWYYKYVGNEKCSIVDTFWQTETGGHVITPLPGATPMKPGSASFPFFGVQVVLLDECGKEIEGEGEGYLVFNRPWPGLMRTLYNNHDRYENTYFNKFPGYYCTGDGARRDANGYLWVTGRVDDMLNVSGHLMSTAEVESVLTEHRGISEAAVVAKPHPVKGECLYCFVTTNDHTKFDDKLLNELKKLVRERIGPFAQPDVIQNAPQLPKTRSGKIMRRILRKVAINNRNIGDPSKSFTNEMSVITLQFGQCGNQIGNVLYEEIHNDITTDAAKTGVSQNANIDYVTESINRWFHVNPNGIWDVRSILIDTENKVVAKANNSKFYRFRNVVAKSHGGSANNWAYGYCSKSTLLMAAIEENVRKEVERSGGVSSIIGILSSAGGTGSGVGSKTIEMLRDEYSNKIISSVVVLPYTRGEIVTQNYNSLLTLAKLYDVSDGIILYENDVMHNMCLKTLSLSKVNFNDINGIIAQQLATTFQPIPDCTIWNVMKRLTCHPVYKLIQIRTAPHVAEQLLKFEANSTWSLLAKDIKTSIKSSYELKEQKTKFNRRLKCAGNVFIGRGETSITEDDLKLLFESNVYVPWIPKKYQLSTFYQNRNFKDISKFATILTNNNYVCNALDVVYDDARTLFTNKAYLHHYQRFGIDEQFFADAFEICSDILESYKQL</sequence>
<dbReference type="InterPro" id="IPR000217">
    <property type="entry name" value="Tubulin"/>
</dbReference>
<keyword evidence="14" id="KW-0539">Nucleus</keyword>
<dbReference type="Pfam" id="PF16177">
    <property type="entry name" value="ACAS_N"/>
    <property type="match status" value="1"/>
</dbReference>
<dbReference type="InterPro" id="IPR000873">
    <property type="entry name" value="AMP-dep_synth/lig_dom"/>
</dbReference>
<organism evidence="19 20">
    <name type="scientific">Aquatica leii</name>
    <dbReference type="NCBI Taxonomy" id="1421715"/>
    <lineage>
        <taxon>Eukaryota</taxon>
        <taxon>Metazoa</taxon>
        <taxon>Ecdysozoa</taxon>
        <taxon>Arthropoda</taxon>
        <taxon>Hexapoda</taxon>
        <taxon>Insecta</taxon>
        <taxon>Pterygota</taxon>
        <taxon>Neoptera</taxon>
        <taxon>Endopterygota</taxon>
        <taxon>Coleoptera</taxon>
        <taxon>Polyphaga</taxon>
        <taxon>Elateriformia</taxon>
        <taxon>Elateroidea</taxon>
        <taxon>Lampyridae</taxon>
        <taxon>Luciolinae</taxon>
        <taxon>Aquatica</taxon>
    </lineage>
</organism>
<dbReference type="GO" id="GO:0007017">
    <property type="term" value="P:microtubule-based process"/>
    <property type="evidence" value="ECO:0007669"/>
    <property type="project" value="InterPro"/>
</dbReference>
<dbReference type="GO" id="GO:0005200">
    <property type="term" value="F:structural constituent of cytoskeleton"/>
    <property type="evidence" value="ECO:0007669"/>
    <property type="project" value="InterPro"/>
</dbReference>
<dbReference type="GO" id="GO:0030030">
    <property type="term" value="P:cell projection organization"/>
    <property type="evidence" value="ECO:0007669"/>
    <property type="project" value="UniProtKB-KW"/>
</dbReference>
<evidence type="ECO:0000256" key="7">
    <source>
        <dbReference type="ARBA" id="ARBA00014184"/>
    </source>
</evidence>
<dbReference type="PANTHER" id="PTHR24095">
    <property type="entry name" value="ACETYL-COENZYME A SYNTHETASE"/>
    <property type="match status" value="1"/>
</dbReference>
<comment type="similarity">
    <text evidence="5">Belongs to the tubulin family.</text>
</comment>
<comment type="function">
    <text evidence="17">Acts as a positive regulator of hedgehog signaling and regulates ciliary function.</text>
</comment>
<dbReference type="SUPFAM" id="SSF55307">
    <property type="entry name" value="Tubulin C-terminal domain-like"/>
    <property type="match status" value="1"/>
</dbReference>
<evidence type="ECO:0000256" key="16">
    <source>
        <dbReference type="ARBA" id="ARBA00030594"/>
    </source>
</evidence>
<dbReference type="EMBL" id="JARPUR010000004">
    <property type="protein sequence ID" value="KAK4877742.1"/>
    <property type="molecule type" value="Genomic_DNA"/>
</dbReference>
<dbReference type="InterPro" id="IPR011904">
    <property type="entry name" value="Ac_CoA_lig"/>
</dbReference>
<dbReference type="CDD" id="cd05966">
    <property type="entry name" value="ACS"/>
    <property type="match status" value="1"/>
</dbReference>
<dbReference type="InterPro" id="IPR045851">
    <property type="entry name" value="AMP-bd_C_sf"/>
</dbReference>
<evidence type="ECO:0000256" key="8">
    <source>
        <dbReference type="ARBA" id="ARBA00022598"/>
    </source>
</evidence>
<dbReference type="GO" id="GO:0005929">
    <property type="term" value="C:cilium"/>
    <property type="evidence" value="ECO:0007669"/>
    <property type="project" value="UniProtKB-SubCell"/>
</dbReference>
<dbReference type="Gene3D" id="3.30.300.30">
    <property type="match status" value="1"/>
</dbReference>
<evidence type="ECO:0000256" key="12">
    <source>
        <dbReference type="ARBA" id="ARBA00022840"/>
    </source>
</evidence>
<evidence type="ECO:0000256" key="13">
    <source>
        <dbReference type="ARBA" id="ARBA00023134"/>
    </source>
</evidence>
<keyword evidence="20" id="KW-1185">Reference proteome</keyword>
<dbReference type="GO" id="GO:0005814">
    <property type="term" value="C:centriole"/>
    <property type="evidence" value="ECO:0007669"/>
    <property type="project" value="UniProtKB-SubCell"/>
</dbReference>
<evidence type="ECO:0000256" key="3">
    <source>
        <dbReference type="ARBA" id="ARBA00004138"/>
    </source>
</evidence>
<keyword evidence="9" id="KW-0493">Microtubule</keyword>
<dbReference type="InterPro" id="IPR042099">
    <property type="entry name" value="ANL_N_sf"/>
</dbReference>
<proteinExistence type="inferred from homology"/>
<dbReference type="InterPro" id="IPR023123">
    <property type="entry name" value="Tubulin_C"/>
</dbReference>
<dbReference type="InterPro" id="IPR002967">
    <property type="entry name" value="Delta_tubulin"/>
</dbReference>
<evidence type="ECO:0000256" key="9">
    <source>
        <dbReference type="ARBA" id="ARBA00022701"/>
    </source>
</evidence>
<dbReference type="GO" id="GO:0005634">
    <property type="term" value="C:nucleus"/>
    <property type="evidence" value="ECO:0007669"/>
    <property type="project" value="UniProtKB-SubCell"/>
</dbReference>
<dbReference type="InterPro" id="IPR008280">
    <property type="entry name" value="Tub_FtsZ_C"/>
</dbReference>
<dbReference type="SUPFAM" id="SSF52490">
    <property type="entry name" value="Tubulin nucleotide-binding domain-like"/>
    <property type="match status" value="1"/>
</dbReference>
<dbReference type="InterPro" id="IPR032387">
    <property type="entry name" value="ACAS_N"/>
</dbReference>
<evidence type="ECO:0000256" key="11">
    <source>
        <dbReference type="ARBA" id="ARBA00022794"/>
    </source>
</evidence>
<dbReference type="NCBIfam" id="NF001208">
    <property type="entry name" value="PRK00174.1"/>
    <property type="match status" value="1"/>
</dbReference>
<comment type="subcellular location">
    <subcellularLocation>
        <location evidence="3">Cell projection</location>
        <location evidence="3">Cilium</location>
    </subcellularLocation>
    <subcellularLocation>
        <location evidence="1">Cytoplasm</location>
        <location evidence="1">Cytoskeleton</location>
        <location evidence="1">Microtubule organizing center</location>
        <location evidence="1">Centrosome</location>
        <location evidence="1">Centriole</location>
    </subcellularLocation>
    <subcellularLocation>
        <location evidence="2">Nucleus</location>
    </subcellularLocation>
</comment>
<evidence type="ECO:0000256" key="2">
    <source>
        <dbReference type="ARBA" id="ARBA00004123"/>
    </source>
</evidence>
<dbReference type="EC" id="6.2.1.1" evidence="6"/>
<dbReference type="Gene3D" id="1.10.287.600">
    <property type="entry name" value="Helix hairpin bin"/>
    <property type="match status" value="1"/>
</dbReference>
<dbReference type="Gene3D" id="3.40.50.1440">
    <property type="entry name" value="Tubulin/FtsZ, GTPase domain"/>
    <property type="match status" value="1"/>
</dbReference>
<dbReference type="Pfam" id="PF00501">
    <property type="entry name" value="AMP-binding"/>
    <property type="match status" value="1"/>
</dbReference>
<evidence type="ECO:0000313" key="20">
    <source>
        <dbReference type="Proteomes" id="UP001353858"/>
    </source>
</evidence>
<dbReference type="GO" id="GO:0005524">
    <property type="term" value="F:ATP binding"/>
    <property type="evidence" value="ECO:0007669"/>
    <property type="project" value="UniProtKB-KW"/>
</dbReference>
<evidence type="ECO:0000313" key="19">
    <source>
        <dbReference type="EMBL" id="KAK4877742.1"/>
    </source>
</evidence>
<keyword evidence="11" id="KW-0970">Cilium biogenesis/degradation</keyword>
<dbReference type="InterPro" id="IPR020845">
    <property type="entry name" value="AMP-binding_CS"/>
</dbReference>
<evidence type="ECO:0000256" key="1">
    <source>
        <dbReference type="ARBA" id="ARBA00004114"/>
    </source>
</evidence>
<dbReference type="CDD" id="cd02189">
    <property type="entry name" value="delta_zeta_tubulin-like"/>
    <property type="match status" value="1"/>
</dbReference>
<dbReference type="PRINTS" id="PR01161">
    <property type="entry name" value="TUBULIN"/>
</dbReference>
<dbReference type="PROSITE" id="PS00227">
    <property type="entry name" value="TUBULIN"/>
    <property type="match status" value="1"/>
</dbReference>
<dbReference type="GO" id="GO:0019427">
    <property type="term" value="P:acetyl-CoA biosynthetic process from acetate"/>
    <property type="evidence" value="ECO:0007669"/>
    <property type="project" value="InterPro"/>
</dbReference>
<evidence type="ECO:0000259" key="18">
    <source>
        <dbReference type="SMART" id="SM00864"/>
    </source>
</evidence>
<keyword evidence="13" id="KW-0342">GTP-binding</keyword>
<evidence type="ECO:0000256" key="4">
    <source>
        <dbReference type="ARBA" id="ARBA00006432"/>
    </source>
</evidence>
<dbReference type="AlphaFoldDB" id="A0AAN7SEC1"/>
<dbReference type="Pfam" id="PF13193">
    <property type="entry name" value="AMP-binding_C"/>
    <property type="match status" value="1"/>
</dbReference>
<keyword evidence="8" id="KW-0436">Ligase</keyword>
<dbReference type="Proteomes" id="UP001353858">
    <property type="component" value="Unassembled WGS sequence"/>
</dbReference>
<dbReference type="FunFam" id="3.40.50.12780:FF:000001">
    <property type="entry name" value="Acetyl-coenzyme A synthetase"/>
    <property type="match status" value="1"/>
</dbReference>
<accession>A0AAN7SEC1</accession>
<dbReference type="GO" id="GO:0016208">
    <property type="term" value="F:AMP binding"/>
    <property type="evidence" value="ECO:0007669"/>
    <property type="project" value="InterPro"/>
</dbReference>
<comment type="caution">
    <text evidence="19">The sequence shown here is derived from an EMBL/GenBank/DDBJ whole genome shotgun (WGS) entry which is preliminary data.</text>
</comment>
<reference evidence="20" key="1">
    <citation type="submission" date="2023-01" db="EMBL/GenBank/DDBJ databases">
        <title>Key to firefly adult light organ development and bioluminescence: homeobox transcription factors regulate luciferase expression and transportation to peroxisome.</title>
        <authorList>
            <person name="Fu X."/>
        </authorList>
    </citation>
    <scope>NUCLEOTIDE SEQUENCE [LARGE SCALE GENOMIC DNA]</scope>
</reference>
<evidence type="ECO:0000256" key="17">
    <source>
        <dbReference type="ARBA" id="ARBA00046149"/>
    </source>
</evidence>
<dbReference type="SUPFAM" id="SSF56801">
    <property type="entry name" value="Acetyl-CoA synthetase-like"/>
    <property type="match status" value="1"/>
</dbReference>
<name>A0AAN7SEC1_9COLE</name>
<keyword evidence="10" id="KW-0547">Nucleotide-binding</keyword>
<dbReference type="InterPro" id="IPR017975">
    <property type="entry name" value="Tubulin_CS"/>
</dbReference>
<dbReference type="PRINTS" id="PR01224">
    <property type="entry name" value="DELTATUBULIN"/>
</dbReference>
<dbReference type="InterPro" id="IPR036525">
    <property type="entry name" value="Tubulin/FtsZ_GTPase_sf"/>
</dbReference>
<dbReference type="InterPro" id="IPR003008">
    <property type="entry name" value="Tubulin_FtsZ_GTPase"/>
</dbReference>
<dbReference type="GO" id="GO:0005874">
    <property type="term" value="C:microtubule"/>
    <property type="evidence" value="ECO:0007669"/>
    <property type="project" value="UniProtKB-KW"/>
</dbReference>
<dbReference type="NCBIfam" id="TIGR02188">
    <property type="entry name" value="Ac_CoA_lig_AcsA"/>
    <property type="match status" value="1"/>
</dbReference>
<evidence type="ECO:0000256" key="14">
    <source>
        <dbReference type="ARBA" id="ARBA00023242"/>
    </source>
</evidence>
<evidence type="ECO:0000256" key="5">
    <source>
        <dbReference type="ARBA" id="ARBA00009636"/>
    </source>
</evidence>
<dbReference type="Pfam" id="PF00091">
    <property type="entry name" value="Tubulin"/>
    <property type="match status" value="1"/>
</dbReference>
<dbReference type="PROSITE" id="PS00455">
    <property type="entry name" value="AMP_BINDING"/>
    <property type="match status" value="1"/>
</dbReference>
<evidence type="ECO:0000256" key="15">
    <source>
        <dbReference type="ARBA" id="ARBA00023273"/>
    </source>
</evidence>
<dbReference type="InterPro" id="IPR025110">
    <property type="entry name" value="AMP-bd_C"/>
</dbReference>
<evidence type="ECO:0000256" key="10">
    <source>
        <dbReference type="ARBA" id="ARBA00022741"/>
    </source>
</evidence>
<dbReference type="Gene3D" id="3.40.50.12780">
    <property type="entry name" value="N-terminal domain of ligase-like"/>
    <property type="match status" value="1"/>
</dbReference>
<comment type="similarity">
    <text evidence="4">Belongs to the ATP-dependent AMP-binding enzyme family.</text>
</comment>
<dbReference type="PANTHER" id="PTHR24095:SF244">
    <property type="entry name" value="ACETYL-COENZYME A SYNTHETASE"/>
    <property type="match status" value="1"/>
</dbReference>
<keyword evidence="15" id="KW-0966">Cell projection</keyword>
<feature type="domain" description="Tubulin/FtsZ GTPase" evidence="18">
    <location>
        <begin position="706"/>
        <end position="900"/>
    </location>
</feature>
<evidence type="ECO:0000256" key="6">
    <source>
        <dbReference type="ARBA" id="ARBA00013275"/>
    </source>
</evidence>
<dbReference type="GO" id="GO:0005525">
    <property type="term" value="F:GTP binding"/>
    <property type="evidence" value="ECO:0007669"/>
    <property type="project" value="UniProtKB-KW"/>
</dbReference>
<dbReference type="SMART" id="SM00864">
    <property type="entry name" value="Tubulin"/>
    <property type="match status" value="1"/>
</dbReference>
<keyword evidence="12" id="KW-0067">ATP-binding</keyword>
<dbReference type="GO" id="GO:0003987">
    <property type="term" value="F:acetate-CoA ligase activity"/>
    <property type="evidence" value="ECO:0007669"/>
    <property type="project" value="UniProtKB-EC"/>
</dbReference>
<protein>
    <recommendedName>
        <fullName evidence="7">Tubulin delta chain</fullName>
        <ecNumber evidence="6">6.2.1.1</ecNumber>
    </recommendedName>
    <alternativeName>
        <fullName evidence="16">Delta-tubulin</fullName>
    </alternativeName>
</protein>